<organism evidence="1 2">
    <name type="scientific">Agrocybe chaxingu</name>
    <dbReference type="NCBI Taxonomy" id="84603"/>
    <lineage>
        <taxon>Eukaryota</taxon>
        <taxon>Fungi</taxon>
        <taxon>Dikarya</taxon>
        <taxon>Basidiomycota</taxon>
        <taxon>Agaricomycotina</taxon>
        <taxon>Agaricomycetes</taxon>
        <taxon>Agaricomycetidae</taxon>
        <taxon>Agaricales</taxon>
        <taxon>Agaricineae</taxon>
        <taxon>Strophariaceae</taxon>
        <taxon>Agrocybe</taxon>
    </lineage>
</organism>
<keyword evidence="2" id="KW-1185">Reference proteome</keyword>
<evidence type="ECO:0000313" key="2">
    <source>
        <dbReference type="Proteomes" id="UP001148786"/>
    </source>
</evidence>
<dbReference type="EMBL" id="JANKHO010000009">
    <property type="protein sequence ID" value="KAJ3517838.1"/>
    <property type="molecule type" value="Genomic_DNA"/>
</dbReference>
<protein>
    <submittedName>
        <fullName evidence="1">Uncharacterized protein</fullName>
    </submittedName>
</protein>
<reference evidence="1" key="1">
    <citation type="submission" date="2022-07" db="EMBL/GenBank/DDBJ databases">
        <title>Genome Sequence of Agrocybe chaxingu.</title>
        <authorList>
            <person name="Buettner E."/>
        </authorList>
    </citation>
    <scope>NUCLEOTIDE SEQUENCE</scope>
    <source>
        <strain evidence="1">MP-N11</strain>
    </source>
</reference>
<sequence>MPITVLATIKTKEPYTLRNQDLYNHFATLSKWQPEWPSFPLTRGEIDHGRAVAVWDSVEAHNKMGTI</sequence>
<name>A0A9W8N258_9AGAR</name>
<evidence type="ECO:0000313" key="1">
    <source>
        <dbReference type="EMBL" id="KAJ3517838.1"/>
    </source>
</evidence>
<comment type="caution">
    <text evidence="1">The sequence shown here is derived from an EMBL/GenBank/DDBJ whole genome shotgun (WGS) entry which is preliminary data.</text>
</comment>
<dbReference type="AlphaFoldDB" id="A0A9W8N258"/>
<dbReference type="OrthoDB" id="3542212at2759"/>
<proteinExistence type="predicted"/>
<dbReference type="Proteomes" id="UP001148786">
    <property type="component" value="Unassembled WGS sequence"/>
</dbReference>
<accession>A0A9W8N258</accession>
<gene>
    <name evidence="1" type="ORF">NLJ89_g263</name>
</gene>